<comment type="function">
    <text evidence="2">Component of the COP9 signalosome complex (CSN), a complex involved in various cellular and developmental processes.</text>
</comment>
<feature type="region of interest" description="Disordered" evidence="3">
    <location>
        <begin position="210"/>
        <end position="238"/>
    </location>
</feature>
<dbReference type="PANTHER" id="PTHR10540:SF8">
    <property type="entry name" value="COP9 SIGNALOSOME COMPLEX SUBUNIT 6"/>
    <property type="match status" value="1"/>
</dbReference>
<dbReference type="Pfam" id="PF13012">
    <property type="entry name" value="MitMem_reg"/>
    <property type="match status" value="1"/>
</dbReference>
<sequence length="423" mass="46151">MATTQPNASLSTQKSDSGLEVALHPLVLLTISDYITRHTLRNQIGPIIGALLGQQNGREVTLEHAFECKVQGGSIDPEWFTTRLQQMKDVHKNPPLDFVGWYTLIASSGPTDYHLAIQETLSNLNGPETPCILLGFLPSESLSKSSNEALPITVYESIAKPADTMAAGQDVEMEQNDSSPRSVFAELPYVIETGEAERIAIDFVARGGGNATAVSSSTQKQTNASEESNKGKKRASDDTAKDIDVNDILSNEETELITALTAKANAVRMLQSRIKIIQKYLELQPPADTTGQRSAPAQSSHLESSPEILRSIAALISRLPLVVPSSSKDTETDTSKFDHDLLASRNDVNLVSLLDTLTQSIQSTRELGRKFGVVDAARSRTKFQEKVDRQLSMQGSDSVYSQGMMGMMQAAVPMRMDEEYYDA</sequence>
<dbReference type="GO" id="GO:0008180">
    <property type="term" value="C:COP9 signalosome"/>
    <property type="evidence" value="ECO:0007669"/>
    <property type="project" value="UniProtKB-UniRule"/>
</dbReference>
<dbReference type="Pfam" id="PF01398">
    <property type="entry name" value="JAB"/>
    <property type="match status" value="1"/>
</dbReference>
<feature type="domain" description="MPN" evidence="4">
    <location>
        <begin position="21"/>
        <end position="161"/>
    </location>
</feature>
<evidence type="ECO:0000256" key="1">
    <source>
        <dbReference type="ARBA" id="ARBA00010893"/>
    </source>
</evidence>
<dbReference type="GO" id="GO:0000338">
    <property type="term" value="P:protein deneddylation"/>
    <property type="evidence" value="ECO:0007669"/>
    <property type="project" value="InterPro"/>
</dbReference>
<organism evidence="5">
    <name type="scientific">Pseudogymnoascus destructans</name>
    <dbReference type="NCBI Taxonomy" id="655981"/>
    <lineage>
        <taxon>Eukaryota</taxon>
        <taxon>Fungi</taxon>
        <taxon>Dikarya</taxon>
        <taxon>Ascomycota</taxon>
        <taxon>Pezizomycotina</taxon>
        <taxon>Leotiomycetes</taxon>
        <taxon>Thelebolales</taxon>
        <taxon>Thelebolaceae</taxon>
        <taxon>Pseudogymnoascus</taxon>
    </lineage>
</organism>
<proteinExistence type="inferred from homology"/>
<dbReference type="EMBL" id="KV441395">
    <property type="protein sequence ID" value="OAF58870.1"/>
    <property type="molecule type" value="Genomic_DNA"/>
</dbReference>
<dbReference type="eggNOG" id="KOG3050">
    <property type="taxonomic scope" value="Eukaryota"/>
</dbReference>
<feature type="compositionally biased region" description="Polar residues" evidence="3">
    <location>
        <begin position="212"/>
        <end position="226"/>
    </location>
</feature>
<gene>
    <name evidence="5" type="ORF">VC83_06247</name>
</gene>
<dbReference type="GO" id="GO:0008237">
    <property type="term" value="F:metallopeptidase activity"/>
    <property type="evidence" value="ECO:0007669"/>
    <property type="project" value="InterPro"/>
</dbReference>
<dbReference type="InterPro" id="IPR024969">
    <property type="entry name" value="EIF3F/CSN6-like_C"/>
</dbReference>
<keyword evidence="2" id="KW-0736">Signalosome</keyword>
<dbReference type="RefSeq" id="XP_024324154.1">
    <property type="nucleotide sequence ID" value="XM_024469850.1"/>
</dbReference>
<dbReference type="Proteomes" id="UP000077154">
    <property type="component" value="Unassembled WGS sequence"/>
</dbReference>
<dbReference type="PROSITE" id="PS50249">
    <property type="entry name" value="MPN"/>
    <property type="match status" value="1"/>
</dbReference>
<dbReference type="PANTHER" id="PTHR10540">
    <property type="entry name" value="EUKARYOTIC TRANSLATION INITIATION FACTOR 3 SUBUNIT F-RELATED"/>
    <property type="match status" value="1"/>
</dbReference>
<dbReference type="InterPro" id="IPR037518">
    <property type="entry name" value="MPN"/>
</dbReference>
<keyword evidence="2" id="KW-0539">Nucleus</keyword>
<dbReference type="InterPro" id="IPR000555">
    <property type="entry name" value="JAMM/MPN+_dom"/>
</dbReference>
<accession>A0A177AAT7</accession>
<reference evidence="5" key="1">
    <citation type="submission" date="2016-03" db="EMBL/GenBank/DDBJ databases">
        <title>Updated assembly of Pseudogymnoascus destructans, the fungus causing white-nose syndrome of bats.</title>
        <authorList>
            <person name="Palmer J.M."/>
            <person name="Drees K.P."/>
            <person name="Foster J.T."/>
            <person name="Lindner D.L."/>
        </authorList>
    </citation>
    <scope>NUCLEOTIDE SEQUENCE [LARGE SCALE GENOMIC DNA]</scope>
    <source>
        <strain evidence="5">20631-21</strain>
    </source>
</reference>
<dbReference type="GeneID" id="36289309"/>
<evidence type="ECO:0000259" key="4">
    <source>
        <dbReference type="PROSITE" id="PS50249"/>
    </source>
</evidence>
<dbReference type="GO" id="GO:0005737">
    <property type="term" value="C:cytoplasm"/>
    <property type="evidence" value="ECO:0007669"/>
    <property type="project" value="UniProtKB-SubCell"/>
</dbReference>
<comment type="similarity">
    <text evidence="1 2">Belongs to the peptidase M67A family. CSN6 subfamily.</text>
</comment>
<protein>
    <recommendedName>
        <fullName evidence="2">COP9 signalosome complex subunit 6</fullName>
    </recommendedName>
</protein>
<comment type="subcellular location">
    <subcellularLocation>
        <location evidence="2">Cytoplasm</location>
    </subcellularLocation>
    <subcellularLocation>
        <location evidence="2">Nucleus</location>
    </subcellularLocation>
</comment>
<dbReference type="InterPro" id="IPR033859">
    <property type="entry name" value="MPN_CSN6"/>
</dbReference>
<keyword evidence="2" id="KW-0963">Cytoplasm</keyword>
<dbReference type="CDD" id="cd08063">
    <property type="entry name" value="MPN_CSN6"/>
    <property type="match status" value="1"/>
</dbReference>
<dbReference type="OrthoDB" id="1378at2759"/>
<dbReference type="VEuPathDB" id="FungiDB:GMDG_04184"/>
<dbReference type="AlphaFoldDB" id="A0A177AAT7"/>
<dbReference type="Gene3D" id="3.40.140.10">
    <property type="entry name" value="Cytidine Deaminase, domain 2"/>
    <property type="match status" value="1"/>
</dbReference>
<name>A0A177AAT7_9PEZI</name>
<evidence type="ECO:0000256" key="2">
    <source>
        <dbReference type="RuleBase" id="RU367006"/>
    </source>
</evidence>
<evidence type="ECO:0000256" key="3">
    <source>
        <dbReference type="SAM" id="MobiDB-lite"/>
    </source>
</evidence>
<feature type="compositionally biased region" description="Basic and acidic residues" evidence="3">
    <location>
        <begin position="227"/>
        <end position="238"/>
    </location>
</feature>
<evidence type="ECO:0000313" key="5">
    <source>
        <dbReference type="EMBL" id="OAF58870.1"/>
    </source>
</evidence>